<dbReference type="Proteomes" id="UP000813463">
    <property type="component" value="Chromosome 3"/>
</dbReference>
<organism evidence="2 3">
    <name type="scientific">Spinacia oleracea</name>
    <name type="common">Spinach</name>
    <dbReference type="NCBI Taxonomy" id="3562"/>
    <lineage>
        <taxon>Eukaryota</taxon>
        <taxon>Viridiplantae</taxon>
        <taxon>Streptophyta</taxon>
        <taxon>Embryophyta</taxon>
        <taxon>Tracheophyta</taxon>
        <taxon>Spermatophyta</taxon>
        <taxon>Magnoliopsida</taxon>
        <taxon>eudicotyledons</taxon>
        <taxon>Gunneridae</taxon>
        <taxon>Pentapetalae</taxon>
        <taxon>Caryophyllales</taxon>
        <taxon>Chenopodiaceae</taxon>
        <taxon>Chenopodioideae</taxon>
        <taxon>Anserineae</taxon>
        <taxon>Spinacia</taxon>
    </lineage>
</organism>
<proteinExistence type="predicted"/>
<gene>
    <name evidence="3" type="primary">LOC130469243</name>
</gene>
<dbReference type="GeneID" id="130469243"/>
<dbReference type="Gene3D" id="1.10.1370.10">
    <property type="entry name" value="Neurolysin, domain 3"/>
    <property type="match status" value="1"/>
</dbReference>
<feature type="compositionally biased region" description="Acidic residues" evidence="1">
    <location>
        <begin position="54"/>
        <end position="63"/>
    </location>
</feature>
<evidence type="ECO:0000313" key="2">
    <source>
        <dbReference type="Proteomes" id="UP000813463"/>
    </source>
</evidence>
<protein>
    <recommendedName>
        <fullName evidence="4">Peptidase M3A/M3B catalytic domain-containing protein</fullName>
    </recommendedName>
</protein>
<feature type="region of interest" description="Disordered" evidence="1">
    <location>
        <begin position="249"/>
        <end position="317"/>
    </location>
</feature>
<feature type="region of interest" description="Disordered" evidence="1">
    <location>
        <begin position="41"/>
        <end position="63"/>
    </location>
</feature>
<reference evidence="3" key="2">
    <citation type="submission" date="2025-08" db="UniProtKB">
        <authorList>
            <consortium name="RefSeq"/>
        </authorList>
    </citation>
    <scope>IDENTIFICATION</scope>
    <source>
        <tissue evidence="3">Leaf</tissue>
    </source>
</reference>
<sequence>MQIMGYKSYAEFSARPNMASSVNVVMSILLELSSMVKPKADEDDEFFRPKDSSSEEEEEEGQEEVIQNMMMEDNKGHHWKKVPVYNRSISGDFLMAMVSSLYEAMGYFTFSREVRSEYPMLEEVENTESLCHVCCPWQPMFPSAQYFSLRSSIEIVLDPLSLDWDVFVPQLDRIVVKSDSGPMVDIQICRGENLEHRVKLQKTQLTSERKFYRAINYLFAAYRKQDPMAGEVFFPWPGALMDCYDATGLPLQIPEGEEPESPSEEPSENEIVSEPEDAGEVHDGSNTEDDGSKTEEEGTETEQGTETEEAPEDRWEGFMKDLFTVFIRM</sequence>
<feature type="compositionally biased region" description="Basic and acidic residues" evidence="1">
    <location>
        <begin position="279"/>
        <end position="296"/>
    </location>
</feature>
<evidence type="ECO:0008006" key="4">
    <source>
        <dbReference type="Google" id="ProtNLM"/>
    </source>
</evidence>
<name>A0ABM3RF71_SPIOL</name>
<feature type="compositionally biased region" description="Acidic residues" evidence="1">
    <location>
        <begin position="297"/>
        <end position="311"/>
    </location>
</feature>
<evidence type="ECO:0000313" key="3">
    <source>
        <dbReference type="RefSeq" id="XP_056694270.1"/>
    </source>
</evidence>
<accession>A0ABM3RF71</accession>
<dbReference type="InterPro" id="IPR024077">
    <property type="entry name" value="Neurolysin/TOP_dom2"/>
</dbReference>
<dbReference type="RefSeq" id="XP_056694270.1">
    <property type="nucleotide sequence ID" value="XM_056838292.1"/>
</dbReference>
<feature type="compositionally biased region" description="Acidic residues" evidence="1">
    <location>
        <begin position="255"/>
        <end position="278"/>
    </location>
</feature>
<keyword evidence="2" id="KW-1185">Reference proteome</keyword>
<reference evidence="2" key="1">
    <citation type="journal article" date="2021" name="Nat. Commun.">
        <title>Genomic analyses provide insights into spinach domestication and the genetic basis of agronomic traits.</title>
        <authorList>
            <person name="Cai X."/>
            <person name="Sun X."/>
            <person name="Xu C."/>
            <person name="Sun H."/>
            <person name="Wang X."/>
            <person name="Ge C."/>
            <person name="Zhang Z."/>
            <person name="Wang Q."/>
            <person name="Fei Z."/>
            <person name="Jiao C."/>
            <person name="Wang Q."/>
        </authorList>
    </citation>
    <scope>NUCLEOTIDE SEQUENCE [LARGE SCALE GENOMIC DNA]</scope>
    <source>
        <strain evidence="2">cv. Varoflay</strain>
    </source>
</reference>
<evidence type="ECO:0000256" key="1">
    <source>
        <dbReference type="SAM" id="MobiDB-lite"/>
    </source>
</evidence>